<evidence type="ECO:0000313" key="4">
    <source>
        <dbReference type="Proteomes" id="UP000076555"/>
    </source>
</evidence>
<dbReference type="AlphaFoldDB" id="A0A161UR12"/>
<gene>
    <name evidence="3" type="ORF">A2T98_19220</name>
</gene>
<feature type="region of interest" description="Disordered" evidence="1">
    <location>
        <begin position="273"/>
        <end position="341"/>
    </location>
</feature>
<dbReference type="EMBL" id="LWAJ01000261">
    <property type="protein sequence ID" value="KZL48213.1"/>
    <property type="molecule type" value="Genomic_DNA"/>
</dbReference>
<feature type="transmembrane region" description="Helical" evidence="2">
    <location>
        <begin position="145"/>
        <end position="167"/>
    </location>
</feature>
<name>A0A161UR12_NODSP</name>
<evidence type="ECO:0000313" key="3">
    <source>
        <dbReference type="EMBL" id="KZL48213.1"/>
    </source>
</evidence>
<evidence type="ECO:0000256" key="1">
    <source>
        <dbReference type="SAM" id="MobiDB-lite"/>
    </source>
</evidence>
<feature type="compositionally biased region" description="Low complexity" evidence="1">
    <location>
        <begin position="280"/>
        <end position="290"/>
    </location>
</feature>
<keyword evidence="2" id="KW-1133">Transmembrane helix</keyword>
<evidence type="ECO:0000256" key="2">
    <source>
        <dbReference type="SAM" id="Phobius"/>
    </source>
</evidence>
<feature type="region of interest" description="Disordered" evidence="1">
    <location>
        <begin position="211"/>
        <end position="231"/>
    </location>
</feature>
<reference evidence="3 4" key="1">
    <citation type="submission" date="2016-04" db="EMBL/GenBank/DDBJ databases">
        <title>Draft Genome Assembly of the Bloom-forming Cyanobacterium Nodularia spumigena Strain CENA596 in Shrimp Production Ponds.</title>
        <authorList>
            <person name="Popin R.V."/>
            <person name="Rigonato J."/>
            <person name="Abreu V.A."/>
            <person name="Andreote A.P."/>
            <person name="Silveira S.B."/>
            <person name="Odebrecht C."/>
            <person name="Fiore M.F."/>
        </authorList>
    </citation>
    <scope>NUCLEOTIDE SEQUENCE [LARGE SCALE GENOMIC DNA]</scope>
    <source>
        <strain evidence="3 4">CENA596</strain>
    </source>
</reference>
<comment type="caution">
    <text evidence="3">The sequence shown here is derived from an EMBL/GenBank/DDBJ whole genome shotgun (WGS) entry which is preliminary data.</text>
</comment>
<evidence type="ECO:0008006" key="5">
    <source>
        <dbReference type="Google" id="ProtNLM"/>
    </source>
</evidence>
<keyword evidence="2" id="KW-0472">Membrane</keyword>
<organism evidence="3 4">
    <name type="scientific">Nodularia spumigena CENA596</name>
    <dbReference type="NCBI Taxonomy" id="1819295"/>
    <lineage>
        <taxon>Bacteria</taxon>
        <taxon>Bacillati</taxon>
        <taxon>Cyanobacteriota</taxon>
        <taxon>Cyanophyceae</taxon>
        <taxon>Nostocales</taxon>
        <taxon>Nodulariaceae</taxon>
        <taxon>Nodularia</taxon>
    </lineage>
</organism>
<protein>
    <recommendedName>
        <fullName evidence="5">Type II secretion system protein GspC N-terminal domain-containing protein</fullName>
    </recommendedName>
</protein>
<dbReference type="Proteomes" id="UP000076555">
    <property type="component" value="Unassembled WGS sequence"/>
</dbReference>
<keyword evidence="2" id="KW-0812">Transmembrane</keyword>
<proteinExistence type="predicted"/>
<dbReference type="RefSeq" id="WP_063874153.1">
    <property type="nucleotide sequence ID" value="NZ_CAWMRI010000261.1"/>
</dbReference>
<dbReference type="OrthoDB" id="428674at2"/>
<feature type="compositionally biased region" description="Pro residues" evidence="1">
    <location>
        <begin position="326"/>
        <end position="338"/>
    </location>
</feature>
<sequence>MLQAARTHLIIPELSEDLITNEPWSIDFYADGLMDELFADIDEILNVSENLPDHTLKYGSRTPRSIEQTSARDWFDNSGEATTPVASEYDHLQTINVPQVVLGNSLTRTGKTVSISQNEQVGTVVVNKSGAITKHQKTRLNLRKLLIAGAAIAGTIYIVQSGLLTLLTSRLTEPDIYLPQTQTQLSPPVDAQADLVNYMLGALAMIEKQEKTSNGKSADSKLANGGVSNSSPVAGDLTAPLAANNTQPIPSRSTNVVERIYIPVYQAPSPMRYAPPPTPVATATQPQVATNSPTSQPESVQTPAKPVRPEIKPVTVQSAPITVKPPSVPVRPPSPPTDTPQQAYLQTPATSATHTLAGLMELGDKSAALFEFEGVTRRVHMGESIGATGWTLVDVANGEAIVRRNGEVRSIFAGQKL</sequence>
<accession>A0A161UR12</accession>
<feature type="compositionally biased region" description="Polar residues" evidence="1">
    <location>
        <begin position="291"/>
        <end position="302"/>
    </location>
</feature>